<dbReference type="KEGG" id="caa:Caka_2879"/>
<evidence type="ECO:0000313" key="7">
    <source>
        <dbReference type="Proteomes" id="UP000000925"/>
    </source>
</evidence>
<dbReference type="SUPFAM" id="SSF53448">
    <property type="entry name" value="Nucleotide-diphospho-sugar transferases"/>
    <property type="match status" value="1"/>
</dbReference>
<dbReference type="eggNOG" id="COG1215">
    <property type="taxonomic scope" value="Bacteria"/>
</dbReference>
<keyword evidence="4" id="KW-0472">Membrane</keyword>
<dbReference type="InterPro" id="IPR001173">
    <property type="entry name" value="Glyco_trans_2-like"/>
</dbReference>
<comment type="similarity">
    <text evidence="1">Belongs to the glycosyltransferase 2 family.</text>
</comment>
<feature type="transmembrane region" description="Helical" evidence="4">
    <location>
        <begin position="369"/>
        <end position="389"/>
    </location>
</feature>
<name>D5ER48_CORAD</name>
<feature type="domain" description="Glycosyltransferase 2-like" evidence="5">
    <location>
        <begin position="86"/>
        <end position="257"/>
    </location>
</feature>
<evidence type="ECO:0000259" key="5">
    <source>
        <dbReference type="Pfam" id="PF00535"/>
    </source>
</evidence>
<accession>D5ER48</accession>
<dbReference type="PANTHER" id="PTHR43630">
    <property type="entry name" value="POLY-BETA-1,6-N-ACETYL-D-GLUCOSAMINE SYNTHASE"/>
    <property type="match status" value="1"/>
</dbReference>
<keyword evidence="4" id="KW-0812">Transmembrane</keyword>
<keyword evidence="4" id="KW-1133">Transmembrane helix</keyword>
<dbReference type="OrthoDB" id="9768769at2"/>
<dbReference type="STRING" id="583355.Caka_2879"/>
<organism evidence="6 7">
    <name type="scientific">Coraliomargarita akajimensis (strain DSM 45221 / IAM 15411 / JCM 23193 / KCTC 12865 / 04OKA010-24)</name>
    <dbReference type="NCBI Taxonomy" id="583355"/>
    <lineage>
        <taxon>Bacteria</taxon>
        <taxon>Pseudomonadati</taxon>
        <taxon>Verrucomicrobiota</taxon>
        <taxon>Opitutia</taxon>
        <taxon>Puniceicoccales</taxon>
        <taxon>Coraliomargaritaceae</taxon>
        <taxon>Coraliomargarita</taxon>
    </lineage>
</organism>
<keyword evidence="2" id="KW-0328">Glycosyltransferase</keyword>
<dbReference type="RefSeq" id="WP_013044614.1">
    <property type="nucleotide sequence ID" value="NC_014008.1"/>
</dbReference>
<evidence type="ECO:0000256" key="4">
    <source>
        <dbReference type="SAM" id="Phobius"/>
    </source>
</evidence>
<evidence type="ECO:0000256" key="2">
    <source>
        <dbReference type="ARBA" id="ARBA00022676"/>
    </source>
</evidence>
<dbReference type="Gene3D" id="3.90.550.10">
    <property type="entry name" value="Spore Coat Polysaccharide Biosynthesis Protein SpsA, Chain A"/>
    <property type="match status" value="1"/>
</dbReference>
<sequence length="457" mass="51560">MKSSTLKRLGRASLLACAYAITLILLYQAYTHGAAADDSRYTVLRGLCLILLLPAFLKILLQLTGALMHLYTRGRRRVLARTPRVSILIPAYNEEIGILRTLNSALEIDYPDVEIIVINDGSTDGTHERIEYFLHSEAVRQAAHASIRYLRLDNGGKARALNRALKMSSGEYVVTLDADSVIAPDAVRTMLLSFDNPKVAGVAGNVIVGNQRKTIEWVQQLEYLYGFFFKRSDSLFNSVYIIGGAAAAYRKSALDEVGGFDPSIITEDIELSTRLLAHGYYTRYAPEALVHTEGPSDFKSLCAQRLRWKYGRLLTFLKHRKLFFKAARSPNPYLTWMLLPVALYMECLLLLEGLFLALMTVYTVSTGDYVPIVFGIGLVTTIVCGQIAVEKRTNFHKPLYLIAPIAWMVFLVVDFIEFQALLRALRKLVKREDLHWQKWTRIGLLDSRLTSIRKQSL</sequence>
<protein>
    <submittedName>
        <fullName evidence="6">Glycosyl transferase family 2</fullName>
    </submittedName>
</protein>
<dbReference type="GO" id="GO:0016757">
    <property type="term" value="F:glycosyltransferase activity"/>
    <property type="evidence" value="ECO:0007669"/>
    <property type="project" value="UniProtKB-KW"/>
</dbReference>
<dbReference type="CDD" id="cd06423">
    <property type="entry name" value="CESA_like"/>
    <property type="match status" value="1"/>
</dbReference>
<feature type="transmembrane region" description="Helical" evidence="4">
    <location>
        <begin position="401"/>
        <end position="422"/>
    </location>
</feature>
<dbReference type="InterPro" id="IPR029044">
    <property type="entry name" value="Nucleotide-diphossugar_trans"/>
</dbReference>
<feature type="transmembrane region" description="Helical" evidence="4">
    <location>
        <begin position="42"/>
        <end position="71"/>
    </location>
</feature>
<evidence type="ECO:0000313" key="6">
    <source>
        <dbReference type="EMBL" id="ADE55892.1"/>
    </source>
</evidence>
<keyword evidence="3 6" id="KW-0808">Transferase</keyword>
<dbReference type="PANTHER" id="PTHR43630:SF1">
    <property type="entry name" value="POLY-BETA-1,6-N-ACETYL-D-GLUCOSAMINE SYNTHASE"/>
    <property type="match status" value="1"/>
</dbReference>
<keyword evidence="7" id="KW-1185">Reference proteome</keyword>
<dbReference type="AlphaFoldDB" id="D5ER48"/>
<feature type="transmembrane region" description="Helical" evidence="4">
    <location>
        <begin position="12"/>
        <end position="30"/>
    </location>
</feature>
<dbReference type="Proteomes" id="UP000000925">
    <property type="component" value="Chromosome"/>
</dbReference>
<gene>
    <name evidence="6" type="ordered locus">Caka_2879</name>
</gene>
<feature type="transmembrane region" description="Helical" evidence="4">
    <location>
        <begin position="333"/>
        <end position="357"/>
    </location>
</feature>
<evidence type="ECO:0000256" key="3">
    <source>
        <dbReference type="ARBA" id="ARBA00022679"/>
    </source>
</evidence>
<dbReference type="HOGENOM" id="CLU_023978_4_2_0"/>
<proteinExistence type="inferred from homology"/>
<dbReference type="CAZy" id="GT2">
    <property type="family name" value="Glycosyltransferase Family 2"/>
</dbReference>
<evidence type="ECO:0000256" key="1">
    <source>
        <dbReference type="ARBA" id="ARBA00006739"/>
    </source>
</evidence>
<dbReference type="EMBL" id="CP001998">
    <property type="protein sequence ID" value="ADE55892.1"/>
    <property type="molecule type" value="Genomic_DNA"/>
</dbReference>
<dbReference type="Pfam" id="PF00535">
    <property type="entry name" value="Glycos_transf_2"/>
    <property type="match status" value="1"/>
</dbReference>
<reference evidence="6 7" key="1">
    <citation type="journal article" date="2010" name="Stand. Genomic Sci.">
        <title>Complete genome sequence of Coraliomargarita akajimensis type strain (04OKA010-24).</title>
        <authorList>
            <person name="Mavromatis K."/>
            <person name="Abt B."/>
            <person name="Brambilla E."/>
            <person name="Lapidus A."/>
            <person name="Copeland A."/>
            <person name="Deshpande S."/>
            <person name="Nolan M."/>
            <person name="Lucas S."/>
            <person name="Tice H."/>
            <person name="Cheng J.F."/>
            <person name="Han C."/>
            <person name="Detter J.C."/>
            <person name="Woyke T."/>
            <person name="Goodwin L."/>
            <person name="Pitluck S."/>
            <person name="Held B."/>
            <person name="Brettin T."/>
            <person name="Tapia R."/>
            <person name="Ivanova N."/>
            <person name="Mikhailova N."/>
            <person name="Pati A."/>
            <person name="Liolios K."/>
            <person name="Chen A."/>
            <person name="Palaniappan K."/>
            <person name="Land M."/>
            <person name="Hauser L."/>
            <person name="Chang Y.J."/>
            <person name="Jeffries C.D."/>
            <person name="Rohde M."/>
            <person name="Goker M."/>
            <person name="Bristow J."/>
            <person name="Eisen J.A."/>
            <person name="Markowitz V."/>
            <person name="Hugenholtz P."/>
            <person name="Klenk H.P."/>
            <person name="Kyrpides N.C."/>
        </authorList>
    </citation>
    <scope>NUCLEOTIDE SEQUENCE [LARGE SCALE GENOMIC DNA]</scope>
    <source>
        <strain evidence="7">DSM 45221 / IAM 15411 / JCM 23193 / KCTC 12865</strain>
    </source>
</reference>